<evidence type="ECO:0000313" key="1">
    <source>
        <dbReference type="EMBL" id="KKK62985.1"/>
    </source>
</evidence>
<comment type="caution">
    <text evidence="1">The sequence shown here is derived from an EMBL/GenBank/DDBJ whole genome shotgun (WGS) entry which is preliminary data.</text>
</comment>
<dbReference type="AlphaFoldDB" id="A0A0F8XP85"/>
<organism evidence="1">
    <name type="scientific">marine sediment metagenome</name>
    <dbReference type="NCBI Taxonomy" id="412755"/>
    <lineage>
        <taxon>unclassified sequences</taxon>
        <taxon>metagenomes</taxon>
        <taxon>ecological metagenomes</taxon>
    </lineage>
</organism>
<protein>
    <submittedName>
        <fullName evidence="1">Uncharacterized protein</fullName>
    </submittedName>
</protein>
<reference evidence="1" key="1">
    <citation type="journal article" date="2015" name="Nature">
        <title>Complex archaea that bridge the gap between prokaryotes and eukaryotes.</title>
        <authorList>
            <person name="Spang A."/>
            <person name="Saw J.H."/>
            <person name="Jorgensen S.L."/>
            <person name="Zaremba-Niedzwiedzka K."/>
            <person name="Martijn J."/>
            <person name="Lind A.E."/>
            <person name="van Eijk R."/>
            <person name="Schleper C."/>
            <person name="Guy L."/>
            <person name="Ettema T.J."/>
        </authorList>
    </citation>
    <scope>NUCLEOTIDE SEQUENCE</scope>
</reference>
<sequence>MNEEVSQRDLCLDMAEQVRLLAAEVERGLSVFIFPAKRHDLSAALESVAKFLDTHALLHWNDQPLNRVLLEEIRDLLHPISVVAGHEVTLEVEG</sequence>
<proteinExistence type="predicted"/>
<dbReference type="EMBL" id="LAZR01061731">
    <property type="protein sequence ID" value="KKK62985.1"/>
    <property type="molecule type" value="Genomic_DNA"/>
</dbReference>
<accession>A0A0F8XP85</accession>
<name>A0A0F8XP85_9ZZZZ</name>
<gene>
    <name evidence="1" type="ORF">LCGC14_2998850</name>
</gene>